<dbReference type="InterPro" id="IPR011701">
    <property type="entry name" value="MFS"/>
</dbReference>
<dbReference type="SUPFAM" id="SSF103473">
    <property type="entry name" value="MFS general substrate transporter"/>
    <property type="match status" value="1"/>
</dbReference>
<proteinExistence type="predicted"/>
<dbReference type="Gene3D" id="1.20.1250.20">
    <property type="entry name" value="MFS general substrate transporter like domains"/>
    <property type="match status" value="2"/>
</dbReference>
<feature type="transmembrane region" description="Helical" evidence="8">
    <location>
        <begin position="340"/>
        <end position="358"/>
    </location>
</feature>
<evidence type="ECO:0000256" key="2">
    <source>
        <dbReference type="ARBA" id="ARBA00022448"/>
    </source>
</evidence>
<evidence type="ECO:0000256" key="1">
    <source>
        <dbReference type="ARBA" id="ARBA00004651"/>
    </source>
</evidence>
<evidence type="ECO:0000256" key="4">
    <source>
        <dbReference type="ARBA" id="ARBA00022692"/>
    </source>
</evidence>
<keyword evidence="7 8" id="KW-0472">Membrane</keyword>
<dbReference type="Proteomes" id="UP001500282">
    <property type="component" value="Unassembled WGS sequence"/>
</dbReference>
<sequence length="460" mass="48665">MDTADAAPRAAAPARSTRRRVYASTMIGNVVEYYDFTLYGTLAAVLAKLFFPSGDGLVALFSTYVGVSLSYFIRPLGAVLLGPLADRRGRRGVLILTLSLMSVGTAGIGLLPTYAAIGAAAPVLLLLSRVLQGLGASVEYTTAAQFLLEHEPGSRRRNYLAGLMNATCSVGSLLGSGVAFVLTVVMPTATFDSWGWRIPFLLAIPMAFIGFYIRNRLDETPEFEQMKRQVDAVEAKQTPLRDAVRLYWRDMLKAIGLGAGQRIGSYTIQAYLVTALISAGFPTSLALLASMLTYAVGPLPSVWGGVLADRYGARLPLLVGYGLFMALTVPTFMAIGSSSIVLATLAVVVFTVLNNLVAAPLNVACVLSFPPEVRSSAAALNFNVGTSLIGSTAGLVAVWLHDLTGSDVSFGWYMTAACAVSALVAVFALPEAVDYREPDWASGNIGTAVVGESDHGRPAR</sequence>
<dbReference type="EMBL" id="BAAAIH010000001">
    <property type="protein sequence ID" value="GAA1249758.1"/>
    <property type="molecule type" value="Genomic_DNA"/>
</dbReference>
<feature type="transmembrane region" description="Helical" evidence="8">
    <location>
        <begin position="270"/>
        <end position="295"/>
    </location>
</feature>
<dbReference type="PANTHER" id="PTHR43528:SF1">
    <property type="entry name" value="ALPHA-KETOGLUTARATE PERMEASE"/>
    <property type="match status" value="1"/>
</dbReference>
<feature type="transmembrane region" description="Helical" evidence="8">
    <location>
        <begin position="315"/>
        <end position="333"/>
    </location>
</feature>
<dbReference type="Pfam" id="PF07690">
    <property type="entry name" value="MFS_1"/>
    <property type="match status" value="1"/>
</dbReference>
<keyword evidence="3" id="KW-1003">Cell membrane</keyword>
<organism evidence="10 11">
    <name type="scientific">Streptomyces javensis</name>
    <dbReference type="NCBI Taxonomy" id="114698"/>
    <lineage>
        <taxon>Bacteria</taxon>
        <taxon>Bacillati</taxon>
        <taxon>Actinomycetota</taxon>
        <taxon>Actinomycetes</taxon>
        <taxon>Kitasatosporales</taxon>
        <taxon>Streptomycetaceae</taxon>
        <taxon>Streptomyces</taxon>
        <taxon>Streptomyces violaceusniger group</taxon>
    </lineage>
</organism>
<feature type="transmembrane region" description="Helical" evidence="8">
    <location>
        <begin position="93"/>
        <end position="117"/>
    </location>
</feature>
<evidence type="ECO:0000256" key="6">
    <source>
        <dbReference type="ARBA" id="ARBA00022989"/>
    </source>
</evidence>
<comment type="subcellular location">
    <subcellularLocation>
        <location evidence="1">Cell membrane</location>
        <topology evidence="1">Multi-pass membrane protein</topology>
    </subcellularLocation>
</comment>
<evidence type="ECO:0000313" key="10">
    <source>
        <dbReference type="EMBL" id="GAA1249758.1"/>
    </source>
</evidence>
<evidence type="ECO:0000313" key="11">
    <source>
        <dbReference type="Proteomes" id="UP001500282"/>
    </source>
</evidence>
<reference evidence="10 11" key="1">
    <citation type="journal article" date="2019" name="Int. J. Syst. Evol. Microbiol.">
        <title>The Global Catalogue of Microorganisms (GCM) 10K type strain sequencing project: providing services to taxonomists for standard genome sequencing and annotation.</title>
        <authorList>
            <consortium name="The Broad Institute Genomics Platform"/>
            <consortium name="The Broad Institute Genome Sequencing Center for Infectious Disease"/>
            <person name="Wu L."/>
            <person name="Ma J."/>
        </authorList>
    </citation>
    <scope>NUCLEOTIDE SEQUENCE [LARGE SCALE GENOMIC DNA]</scope>
    <source>
        <strain evidence="10 11">JCM 11448</strain>
    </source>
</reference>
<keyword evidence="2" id="KW-0813">Transport</keyword>
<feature type="transmembrane region" description="Helical" evidence="8">
    <location>
        <begin position="194"/>
        <end position="213"/>
    </location>
</feature>
<evidence type="ECO:0000259" key="9">
    <source>
        <dbReference type="PROSITE" id="PS50850"/>
    </source>
</evidence>
<feature type="transmembrane region" description="Helical" evidence="8">
    <location>
        <begin position="378"/>
        <end position="400"/>
    </location>
</feature>
<dbReference type="PANTHER" id="PTHR43528">
    <property type="entry name" value="ALPHA-KETOGLUTARATE PERMEASE"/>
    <property type="match status" value="1"/>
</dbReference>
<evidence type="ECO:0000256" key="3">
    <source>
        <dbReference type="ARBA" id="ARBA00022475"/>
    </source>
</evidence>
<keyword evidence="5" id="KW-0769">Symport</keyword>
<evidence type="ECO:0000256" key="5">
    <source>
        <dbReference type="ARBA" id="ARBA00022847"/>
    </source>
</evidence>
<feature type="transmembrane region" description="Helical" evidence="8">
    <location>
        <begin position="57"/>
        <end position="81"/>
    </location>
</feature>
<evidence type="ECO:0000256" key="7">
    <source>
        <dbReference type="ARBA" id="ARBA00023136"/>
    </source>
</evidence>
<keyword evidence="6 8" id="KW-1133">Transmembrane helix</keyword>
<dbReference type="InterPro" id="IPR036259">
    <property type="entry name" value="MFS_trans_sf"/>
</dbReference>
<accession>A0ABN1WN67</accession>
<evidence type="ECO:0000256" key="8">
    <source>
        <dbReference type="SAM" id="Phobius"/>
    </source>
</evidence>
<dbReference type="InterPro" id="IPR051084">
    <property type="entry name" value="H+-coupled_symporters"/>
</dbReference>
<feature type="transmembrane region" description="Helical" evidence="8">
    <location>
        <begin position="160"/>
        <end position="182"/>
    </location>
</feature>
<feature type="transmembrane region" description="Helical" evidence="8">
    <location>
        <begin position="123"/>
        <end position="148"/>
    </location>
</feature>
<keyword evidence="4 8" id="KW-0812">Transmembrane</keyword>
<dbReference type="PROSITE" id="PS50850">
    <property type="entry name" value="MFS"/>
    <property type="match status" value="1"/>
</dbReference>
<protein>
    <submittedName>
        <fullName evidence="10">MFS transporter</fullName>
    </submittedName>
</protein>
<feature type="domain" description="Major facilitator superfamily (MFS) profile" evidence="9">
    <location>
        <begin position="21"/>
        <end position="433"/>
    </location>
</feature>
<keyword evidence="11" id="KW-1185">Reference proteome</keyword>
<name>A0ABN1WN67_9ACTN</name>
<dbReference type="InterPro" id="IPR020846">
    <property type="entry name" value="MFS_dom"/>
</dbReference>
<comment type="caution">
    <text evidence="10">The sequence shown here is derived from an EMBL/GenBank/DDBJ whole genome shotgun (WGS) entry which is preliminary data.</text>
</comment>
<feature type="transmembrane region" description="Helical" evidence="8">
    <location>
        <begin position="412"/>
        <end position="430"/>
    </location>
</feature>
<gene>
    <name evidence="10" type="ORF">GCM10009579_04360</name>
</gene>